<keyword evidence="1" id="KW-0812">Transmembrane</keyword>
<protein>
    <submittedName>
        <fullName evidence="2">DUF4233 domain-containing protein</fullName>
    </submittedName>
</protein>
<evidence type="ECO:0000313" key="2">
    <source>
        <dbReference type="EMBL" id="HJA03943.1"/>
    </source>
</evidence>
<dbReference type="Proteomes" id="UP000824220">
    <property type="component" value="Unassembled WGS sequence"/>
</dbReference>
<reference evidence="2" key="2">
    <citation type="submission" date="2021-04" db="EMBL/GenBank/DDBJ databases">
        <authorList>
            <person name="Gilroy R."/>
        </authorList>
    </citation>
    <scope>NUCLEOTIDE SEQUENCE</scope>
    <source>
        <strain evidence="2">ChiHjej8B7-3636</strain>
    </source>
</reference>
<dbReference type="AlphaFoldDB" id="A0A9D2H3I1"/>
<evidence type="ECO:0000256" key="1">
    <source>
        <dbReference type="SAM" id="Phobius"/>
    </source>
</evidence>
<sequence>MTDHASGAAAPRRYRPLPEKVGSVVLGFESIVVFLAGLVIYGLGALDGRLPDWWGVVAGSVMFVVTLAASGTLRWAWGRILGWAIQLVVALGAFFVPSILLITIVFGALYAYAMIGGSKIERRVQAQRRAQDG</sequence>
<comment type="caution">
    <text evidence="2">The sequence shown here is derived from an EMBL/GenBank/DDBJ whole genome shotgun (WGS) entry which is preliminary data.</text>
</comment>
<feature type="transmembrane region" description="Helical" evidence="1">
    <location>
        <begin position="53"/>
        <end position="77"/>
    </location>
</feature>
<gene>
    <name evidence="2" type="ORF">H9800_03695</name>
</gene>
<keyword evidence="1" id="KW-0472">Membrane</keyword>
<dbReference type="EMBL" id="DXAM01000051">
    <property type="protein sequence ID" value="HJA03943.1"/>
    <property type="molecule type" value="Genomic_DNA"/>
</dbReference>
<reference evidence="2" key="1">
    <citation type="journal article" date="2021" name="PeerJ">
        <title>Extensive microbial diversity within the chicken gut microbiome revealed by metagenomics and culture.</title>
        <authorList>
            <person name="Gilroy R."/>
            <person name="Ravi A."/>
            <person name="Getino M."/>
            <person name="Pursley I."/>
            <person name="Horton D.L."/>
            <person name="Alikhan N.F."/>
            <person name="Baker D."/>
            <person name="Gharbi K."/>
            <person name="Hall N."/>
            <person name="Watson M."/>
            <person name="Adriaenssens E.M."/>
            <person name="Foster-Nyarko E."/>
            <person name="Jarju S."/>
            <person name="Secka A."/>
            <person name="Antonio M."/>
            <person name="Oren A."/>
            <person name="Chaudhuri R.R."/>
            <person name="La Ragione R."/>
            <person name="Hildebrand F."/>
            <person name="Pallen M.J."/>
        </authorList>
    </citation>
    <scope>NUCLEOTIDE SEQUENCE</scope>
    <source>
        <strain evidence="2">ChiHjej8B7-3636</strain>
    </source>
</reference>
<keyword evidence="1" id="KW-1133">Transmembrane helix</keyword>
<feature type="transmembrane region" description="Helical" evidence="1">
    <location>
        <begin position="21"/>
        <end position="41"/>
    </location>
</feature>
<proteinExistence type="predicted"/>
<accession>A0A9D2H3I1</accession>
<feature type="transmembrane region" description="Helical" evidence="1">
    <location>
        <begin position="83"/>
        <end position="113"/>
    </location>
</feature>
<evidence type="ECO:0000313" key="3">
    <source>
        <dbReference type="Proteomes" id="UP000824220"/>
    </source>
</evidence>
<dbReference type="Pfam" id="PF14017">
    <property type="entry name" value="DUF4233"/>
    <property type="match status" value="1"/>
</dbReference>
<name>A0A9D2H3I1_9MICO</name>
<organism evidence="2 3">
    <name type="scientific">Candidatus Microbacterium stercoravium</name>
    <dbReference type="NCBI Taxonomy" id="2838697"/>
    <lineage>
        <taxon>Bacteria</taxon>
        <taxon>Bacillati</taxon>
        <taxon>Actinomycetota</taxon>
        <taxon>Actinomycetes</taxon>
        <taxon>Micrococcales</taxon>
        <taxon>Microbacteriaceae</taxon>
        <taxon>Microbacterium</taxon>
    </lineage>
</organism>
<dbReference type="InterPro" id="IPR025327">
    <property type="entry name" value="DUF4233"/>
</dbReference>